<keyword evidence="1" id="KW-0812">Transmembrane</keyword>
<dbReference type="CDD" id="cd01324">
    <property type="entry name" value="cbb3_Oxidase_CcoQ"/>
    <property type="match status" value="1"/>
</dbReference>
<keyword evidence="1" id="KW-0472">Membrane</keyword>
<accession>A0A5D0RKY4</accession>
<protein>
    <submittedName>
        <fullName evidence="2">Cbb3-type cytochrome c oxidase subunit 3</fullName>
    </submittedName>
</protein>
<gene>
    <name evidence="2" type="ORF">FVF75_11905</name>
</gene>
<name>A0A5D0RKY4_9RHOB</name>
<dbReference type="EMBL" id="VSIY01000009">
    <property type="protein sequence ID" value="TYB81174.1"/>
    <property type="molecule type" value="Genomic_DNA"/>
</dbReference>
<evidence type="ECO:0000313" key="2">
    <source>
        <dbReference type="EMBL" id="TYB81174.1"/>
    </source>
</evidence>
<dbReference type="Pfam" id="PF05545">
    <property type="entry name" value="FixQ"/>
    <property type="match status" value="1"/>
</dbReference>
<proteinExistence type="predicted"/>
<feature type="transmembrane region" description="Helical" evidence="1">
    <location>
        <begin position="15"/>
        <end position="33"/>
    </location>
</feature>
<sequence>MGLSHDAVVAIAKSFGLFYLIAMSVGICVYAFWPRNRARFTHAKHAILEDEDGPLTGEEPR</sequence>
<keyword evidence="3" id="KW-1185">Reference proteome</keyword>
<dbReference type="Proteomes" id="UP000322080">
    <property type="component" value="Unassembled WGS sequence"/>
</dbReference>
<organism evidence="2 3">
    <name type="scientific">Maritimibacter fusiformis</name>
    <dbReference type="NCBI Taxonomy" id="2603819"/>
    <lineage>
        <taxon>Bacteria</taxon>
        <taxon>Pseudomonadati</taxon>
        <taxon>Pseudomonadota</taxon>
        <taxon>Alphaproteobacteria</taxon>
        <taxon>Rhodobacterales</taxon>
        <taxon>Roseobacteraceae</taxon>
        <taxon>Maritimibacter</taxon>
    </lineage>
</organism>
<dbReference type="AlphaFoldDB" id="A0A5D0RKY4"/>
<reference evidence="2 3" key="1">
    <citation type="submission" date="2019-08" db="EMBL/GenBank/DDBJ databases">
        <title>Identification of a novel species of the genus Boseongicola.</title>
        <authorList>
            <person name="Zhang X.-Q."/>
        </authorList>
    </citation>
    <scope>NUCLEOTIDE SEQUENCE [LARGE SCALE GENOMIC DNA]</scope>
    <source>
        <strain evidence="2 3">HY14</strain>
    </source>
</reference>
<evidence type="ECO:0000313" key="3">
    <source>
        <dbReference type="Proteomes" id="UP000322080"/>
    </source>
</evidence>
<dbReference type="InterPro" id="IPR008621">
    <property type="entry name" value="Cbb3-typ_cyt_oxidase_comp"/>
</dbReference>
<comment type="caution">
    <text evidence="2">The sequence shown here is derived from an EMBL/GenBank/DDBJ whole genome shotgun (WGS) entry which is preliminary data.</text>
</comment>
<evidence type="ECO:0000256" key="1">
    <source>
        <dbReference type="SAM" id="Phobius"/>
    </source>
</evidence>
<keyword evidence="1" id="KW-1133">Transmembrane helix</keyword>